<comment type="caution">
    <text evidence="4">The sequence shown here is derived from an EMBL/GenBank/DDBJ whole genome shotgun (WGS) entry which is preliminary data.</text>
</comment>
<proteinExistence type="predicted"/>
<evidence type="ECO:0000259" key="3">
    <source>
        <dbReference type="Pfam" id="PF02638"/>
    </source>
</evidence>
<dbReference type="Gene3D" id="3.20.20.80">
    <property type="entry name" value="Glycosidases"/>
    <property type="match status" value="1"/>
</dbReference>
<dbReference type="SUPFAM" id="SSF51445">
    <property type="entry name" value="(Trans)glycosidases"/>
    <property type="match status" value="1"/>
</dbReference>
<evidence type="ECO:0000256" key="1">
    <source>
        <dbReference type="ARBA" id="ARBA00022729"/>
    </source>
</evidence>
<evidence type="ECO:0000313" key="5">
    <source>
        <dbReference type="Proteomes" id="UP000823915"/>
    </source>
</evidence>
<dbReference type="PANTHER" id="PTHR43405">
    <property type="entry name" value="GLYCOSYL HYDROLASE DIGH"/>
    <property type="match status" value="1"/>
</dbReference>
<gene>
    <name evidence="4" type="ORF">H9838_00070</name>
</gene>
<dbReference type="EMBL" id="DXDU01000003">
    <property type="protein sequence ID" value="HIY25552.1"/>
    <property type="molecule type" value="Genomic_DNA"/>
</dbReference>
<dbReference type="InterPro" id="IPR052177">
    <property type="entry name" value="Divisome_Glycosyl_Hydrolase"/>
</dbReference>
<keyword evidence="1" id="KW-0732">Signal</keyword>
<dbReference type="InterPro" id="IPR017853">
    <property type="entry name" value="GH"/>
</dbReference>
<sequence length="422" mass="47201">MRNRWRRRGLGGVWLWIALAVAVSAAALFNHGGEKAWEERPEEGETSVEESGSAAVEEGDLVGLWVPYFSLSTEEGTQAAFEENYKAIVRRAKEQGVNAMFVHVRPFSDSLYPSEFYPWSHVLTGEQGKDPGFDPLAFLVEYTHSQGMEFHAWLNPLRVKTAQTPGALSPESPYEKWKGERPYYFMEWEGGVYLDPAYPEVRSLIAQGVGEIVENYQVDGVHFDDYFYPSQDPSMDGEAYELYCQQAEEPVDLLTWRQANVNALVSLVYRTVKDIREQAVFGISPQGNIENDLAMGADVTAWAAVPGYVDYLCPQLYYSFENPALGYSQALEQWDALPRWEGLRLYAGLALYKAGSQEDQGTWLGEDNILERQALAAWEAGWDGVVLYAADSLTAAETQAELANAAPLLRERGRENTKGVAG</sequence>
<dbReference type="Proteomes" id="UP000823915">
    <property type="component" value="Unassembled WGS sequence"/>
</dbReference>
<reference evidence="4" key="2">
    <citation type="submission" date="2021-04" db="EMBL/GenBank/DDBJ databases">
        <authorList>
            <person name="Gilroy R."/>
        </authorList>
    </citation>
    <scope>NUCLEOTIDE SEQUENCE</scope>
    <source>
        <strain evidence="4">1282</strain>
    </source>
</reference>
<dbReference type="Pfam" id="PF02638">
    <property type="entry name" value="GHL10"/>
    <property type="match status" value="1"/>
</dbReference>
<name>A0A9D1YBC0_9FIRM</name>
<dbReference type="AlphaFoldDB" id="A0A9D1YBC0"/>
<dbReference type="InterPro" id="IPR003790">
    <property type="entry name" value="GHL10"/>
</dbReference>
<evidence type="ECO:0000256" key="2">
    <source>
        <dbReference type="SAM" id="MobiDB-lite"/>
    </source>
</evidence>
<evidence type="ECO:0000313" key="4">
    <source>
        <dbReference type="EMBL" id="HIY25552.1"/>
    </source>
</evidence>
<organism evidence="4 5">
    <name type="scientific">Candidatus Acutalibacter pullistercoris</name>
    <dbReference type="NCBI Taxonomy" id="2838418"/>
    <lineage>
        <taxon>Bacteria</taxon>
        <taxon>Bacillati</taxon>
        <taxon>Bacillota</taxon>
        <taxon>Clostridia</taxon>
        <taxon>Eubacteriales</taxon>
        <taxon>Acutalibacteraceae</taxon>
        <taxon>Acutalibacter</taxon>
    </lineage>
</organism>
<accession>A0A9D1YBC0</accession>
<feature type="region of interest" description="Disordered" evidence="2">
    <location>
        <begin position="34"/>
        <end position="55"/>
    </location>
</feature>
<dbReference type="PANTHER" id="PTHR43405:SF1">
    <property type="entry name" value="GLYCOSYL HYDROLASE DIGH"/>
    <property type="match status" value="1"/>
</dbReference>
<reference evidence="4" key="1">
    <citation type="journal article" date="2021" name="PeerJ">
        <title>Extensive microbial diversity within the chicken gut microbiome revealed by metagenomics and culture.</title>
        <authorList>
            <person name="Gilroy R."/>
            <person name="Ravi A."/>
            <person name="Getino M."/>
            <person name="Pursley I."/>
            <person name="Horton D.L."/>
            <person name="Alikhan N.F."/>
            <person name="Baker D."/>
            <person name="Gharbi K."/>
            <person name="Hall N."/>
            <person name="Watson M."/>
            <person name="Adriaenssens E.M."/>
            <person name="Foster-Nyarko E."/>
            <person name="Jarju S."/>
            <person name="Secka A."/>
            <person name="Antonio M."/>
            <person name="Oren A."/>
            <person name="Chaudhuri R.R."/>
            <person name="La Ragione R."/>
            <person name="Hildebrand F."/>
            <person name="Pallen M.J."/>
        </authorList>
    </citation>
    <scope>NUCLEOTIDE SEQUENCE</scope>
    <source>
        <strain evidence="4">1282</strain>
    </source>
</reference>
<feature type="domain" description="Glycosyl hydrolase-like 10" evidence="3">
    <location>
        <begin position="84"/>
        <end position="357"/>
    </location>
</feature>
<protein>
    <submittedName>
        <fullName evidence="4">Family 10 glycosylhydrolase</fullName>
    </submittedName>
</protein>